<dbReference type="PROSITE" id="PS50164">
    <property type="entry name" value="GIY_YIG"/>
    <property type="match status" value="1"/>
</dbReference>
<organism evidence="2 5">
    <name type="scientific">Clostridium botulinum</name>
    <dbReference type="NCBI Taxonomy" id="1491"/>
    <lineage>
        <taxon>Bacteria</taxon>
        <taxon>Bacillati</taxon>
        <taxon>Bacillota</taxon>
        <taxon>Clostridia</taxon>
        <taxon>Eubacteriales</taxon>
        <taxon>Clostridiaceae</taxon>
        <taxon>Clostridium</taxon>
    </lineage>
</organism>
<comment type="caution">
    <text evidence="2">The sequence shown here is derived from an EMBL/GenBank/DDBJ whole genome shotgun (WGS) entry which is preliminary data.</text>
</comment>
<evidence type="ECO:0000313" key="4">
    <source>
        <dbReference type="Proteomes" id="UP000473681"/>
    </source>
</evidence>
<dbReference type="RefSeq" id="WP_053342286.1">
    <property type="nucleotide sequence ID" value="NZ_LFPA01000142.1"/>
</dbReference>
<evidence type="ECO:0000313" key="2">
    <source>
        <dbReference type="EMBL" id="NFF88414.1"/>
    </source>
</evidence>
<evidence type="ECO:0000313" key="3">
    <source>
        <dbReference type="EMBL" id="NFN34047.1"/>
    </source>
</evidence>
<dbReference type="SUPFAM" id="SSF82771">
    <property type="entry name" value="GIY-YIG endonuclease"/>
    <property type="match status" value="1"/>
</dbReference>
<feature type="domain" description="GIY-YIG" evidence="1">
    <location>
        <begin position="53"/>
        <end position="140"/>
    </location>
</feature>
<reference evidence="4 5" key="1">
    <citation type="submission" date="2019-04" db="EMBL/GenBank/DDBJ databases">
        <title>Genome sequencing of Clostridium botulinum Groups I-IV and Clostridium butyricum.</title>
        <authorList>
            <person name="Brunt J."/>
            <person name="Van Vliet A.H.M."/>
            <person name="Stringer S.C."/>
            <person name="Carter A.T."/>
            <person name="Peck M.W."/>
        </authorList>
    </citation>
    <scope>NUCLEOTIDE SEQUENCE [LARGE SCALE GENOMIC DNA]</scope>
    <source>
        <strain evidence="2 5">1605</strain>
        <strain evidence="3 4">CB-K-33E</strain>
    </source>
</reference>
<gene>
    <name evidence="2" type="ORF">FC774_11105</name>
    <name evidence="3" type="ORF">FDB51_02685</name>
</gene>
<dbReference type="Proteomes" id="UP000473681">
    <property type="component" value="Unassembled WGS sequence"/>
</dbReference>
<dbReference type="Gene3D" id="3.40.1440.10">
    <property type="entry name" value="GIY-YIG endonuclease"/>
    <property type="match status" value="1"/>
</dbReference>
<evidence type="ECO:0000313" key="5">
    <source>
        <dbReference type="Proteomes" id="UP000476820"/>
    </source>
</evidence>
<dbReference type="EMBL" id="SWOV01000029">
    <property type="protein sequence ID" value="NFF88414.1"/>
    <property type="molecule type" value="Genomic_DNA"/>
</dbReference>
<dbReference type="EMBL" id="SWVK01000003">
    <property type="protein sequence ID" value="NFN34047.1"/>
    <property type="molecule type" value="Genomic_DNA"/>
</dbReference>
<dbReference type="OrthoDB" id="1903187at2"/>
<evidence type="ECO:0000259" key="1">
    <source>
        <dbReference type="PROSITE" id="PS50164"/>
    </source>
</evidence>
<sequence length="142" mass="17205">MNIINKLTSCLEEEGIFPVSEELWNNFKLNHCAPENEQKKKEQYSFIRKQVEKKSGIYVYMKEDRCIYIGKAKPLFNRIKSHYIESFSPVSGDTKDMRWHRFFSTYQGEVQIYWKEFESEEERQLIEMILTRILKPIFLTFK</sequence>
<accession>A0A0L9Y7Z8</accession>
<dbReference type="InterPro" id="IPR000305">
    <property type="entry name" value="GIY-YIG_endonuc"/>
</dbReference>
<dbReference type="InterPro" id="IPR035901">
    <property type="entry name" value="GIY-YIG_endonuc_sf"/>
</dbReference>
<proteinExistence type="predicted"/>
<name>A0A0L9Y7Z8_CLOBO</name>
<protein>
    <recommendedName>
        <fullName evidence="1">GIY-YIG domain-containing protein</fullName>
    </recommendedName>
</protein>
<dbReference type="Proteomes" id="UP000476820">
    <property type="component" value="Unassembled WGS sequence"/>
</dbReference>
<dbReference type="AlphaFoldDB" id="A0A0L9Y7Z8"/>